<evidence type="ECO:0000256" key="1">
    <source>
        <dbReference type="SAM" id="Phobius"/>
    </source>
</evidence>
<name>A0A317PQ14_9HYPH</name>
<organism evidence="2 3">
    <name type="scientific">Hoeflea marina</name>
    <dbReference type="NCBI Taxonomy" id="274592"/>
    <lineage>
        <taxon>Bacteria</taxon>
        <taxon>Pseudomonadati</taxon>
        <taxon>Pseudomonadota</taxon>
        <taxon>Alphaproteobacteria</taxon>
        <taxon>Hyphomicrobiales</taxon>
        <taxon>Rhizobiaceae</taxon>
        <taxon>Hoeflea</taxon>
    </lineage>
</organism>
<comment type="caution">
    <text evidence="2">The sequence shown here is derived from an EMBL/GenBank/DDBJ whole genome shotgun (WGS) entry which is preliminary data.</text>
</comment>
<proteinExistence type="predicted"/>
<accession>A0A317PQ14</accession>
<dbReference type="InterPro" id="IPR036197">
    <property type="entry name" value="NarG-like_sf"/>
</dbReference>
<keyword evidence="3" id="KW-1185">Reference proteome</keyword>
<keyword evidence="1" id="KW-0812">Transmembrane</keyword>
<dbReference type="SUPFAM" id="SSF103501">
    <property type="entry name" value="Respiratory nitrate reductase 1 gamma chain"/>
    <property type="match status" value="1"/>
</dbReference>
<feature type="transmembrane region" description="Helical" evidence="1">
    <location>
        <begin position="56"/>
        <end position="82"/>
    </location>
</feature>
<evidence type="ECO:0000313" key="2">
    <source>
        <dbReference type="EMBL" id="PWW02028.1"/>
    </source>
</evidence>
<feature type="transmembrane region" description="Helical" evidence="1">
    <location>
        <begin position="27"/>
        <end position="50"/>
    </location>
</feature>
<keyword evidence="1" id="KW-1133">Transmembrane helix</keyword>
<dbReference type="EMBL" id="QGTR01000002">
    <property type="protein sequence ID" value="PWW02028.1"/>
    <property type="molecule type" value="Genomic_DNA"/>
</dbReference>
<keyword evidence="1" id="KW-0472">Membrane</keyword>
<gene>
    <name evidence="2" type="ORF">DFR52_102693</name>
</gene>
<dbReference type="AlphaFoldDB" id="A0A317PQ14"/>
<dbReference type="Proteomes" id="UP000246352">
    <property type="component" value="Unassembled WGS sequence"/>
</dbReference>
<evidence type="ECO:0000313" key="3">
    <source>
        <dbReference type="Proteomes" id="UP000246352"/>
    </source>
</evidence>
<protein>
    <submittedName>
        <fullName evidence="2">Uncharacterized protein</fullName>
    </submittedName>
</protein>
<sequence>MFGALRIAARLAGDTWNRQKRRFVVSAATWVAIGVCLFMTVAALFAAFAVEMGQRYGAVQGCLAAAGLGIGLAALVAIASAIAGAVNRRRARRRTKNTELQSLLLLALPAMISRHSLPVMVGAAALGFLAASAIGRDSDD</sequence>
<dbReference type="RefSeq" id="WP_110031759.1">
    <property type="nucleotide sequence ID" value="NZ_QGTR01000002.1"/>
</dbReference>
<reference evidence="2 3" key="1">
    <citation type="submission" date="2018-05" db="EMBL/GenBank/DDBJ databases">
        <title>Genomic Encyclopedia of Type Strains, Phase IV (KMG-IV): sequencing the most valuable type-strain genomes for metagenomic binning, comparative biology and taxonomic classification.</title>
        <authorList>
            <person name="Goeker M."/>
        </authorList>
    </citation>
    <scope>NUCLEOTIDE SEQUENCE [LARGE SCALE GENOMIC DNA]</scope>
    <source>
        <strain evidence="2 3">DSM 16791</strain>
    </source>
</reference>
<feature type="transmembrane region" description="Helical" evidence="1">
    <location>
        <begin position="103"/>
        <end position="134"/>
    </location>
</feature>